<dbReference type="InterPro" id="IPR036890">
    <property type="entry name" value="HATPase_C_sf"/>
</dbReference>
<dbReference type="Gene3D" id="3.30.565.10">
    <property type="entry name" value="Histidine kinase-like ATPase, C-terminal domain"/>
    <property type="match status" value="1"/>
</dbReference>
<dbReference type="PANTHER" id="PTHR43065">
    <property type="entry name" value="SENSOR HISTIDINE KINASE"/>
    <property type="match status" value="1"/>
</dbReference>
<dbReference type="RefSeq" id="WP_281781990.1">
    <property type="nucleotide sequence ID" value="NZ_AP027041.1"/>
</dbReference>
<dbReference type="Pfam" id="PF02518">
    <property type="entry name" value="HATPase_c"/>
    <property type="match status" value="1"/>
</dbReference>
<dbReference type="InterPro" id="IPR003594">
    <property type="entry name" value="HATPase_dom"/>
</dbReference>
<evidence type="ECO:0000259" key="6">
    <source>
        <dbReference type="PROSITE" id="PS50112"/>
    </source>
</evidence>
<feature type="domain" description="Response regulatory" evidence="5">
    <location>
        <begin position="385"/>
        <end position="498"/>
    </location>
</feature>
<dbReference type="InterPro" id="IPR001789">
    <property type="entry name" value="Sig_transdc_resp-reg_receiver"/>
</dbReference>
<dbReference type="PANTHER" id="PTHR43065:SF42">
    <property type="entry name" value="TWO-COMPONENT SENSOR PPRA"/>
    <property type="match status" value="1"/>
</dbReference>
<dbReference type="SMART" id="SM00086">
    <property type="entry name" value="PAC"/>
    <property type="match status" value="1"/>
</dbReference>
<dbReference type="EMBL" id="AP027041">
    <property type="protein sequence ID" value="BDU16620.1"/>
    <property type="molecule type" value="Genomic_DNA"/>
</dbReference>
<feature type="domain" description="PAS" evidence="6">
    <location>
        <begin position="1"/>
        <end position="46"/>
    </location>
</feature>
<evidence type="ECO:0000256" key="1">
    <source>
        <dbReference type="ARBA" id="ARBA00000085"/>
    </source>
</evidence>
<dbReference type="SUPFAM" id="SSF55874">
    <property type="entry name" value="ATPase domain of HSP90 chaperone/DNA topoisomerase II/histidine kinase"/>
    <property type="match status" value="1"/>
</dbReference>
<dbReference type="Gene3D" id="3.30.450.20">
    <property type="entry name" value="PAS domain"/>
    <property type="match status" value="1"/>
</dbReference>
<dbReference type="Pfam" id="PF00072">
    <property type="entry name" value="Response_reg"/>
    <property type="match status" value="1"/>
</dbReference>
<dbReference type="SUPFAM" id="SSF55785">
    <property type="entry name" value="PYP-like sensor domain (PAS domain)"/>
    <property type="match status" value="1"/>
</dbReference>
<dbReference type="SMART" id="SM00091">
    <property type="entry name" value="PAS"/>
    <property type="match status" value="1"/>
</dbReference>
<evidence type="ECO:0000256" key="2">
    <source>
        <dbReference type="ARBA" id="ARBA00012438"/>
    </source>
</evidence>
<name>A0ABN6UKG9_9GAMM</name>
<proteinExistence type="predicted"/>
<dbReference type="Proteomes" id="UP001317822">
    <property type="component" value="Chromosome"/>
</dbReference>
<dbReference type="InterPro" id="IPR035965">
    <property type="entry name" value="PAS-like_dom_sf"/>
</dbReference>
<keyword evidence="9" id="KW-1185">Reference proteome</keyword>
<protein>
    <recommendedName>
        <fullName evidence="2">histidine kinase</fullName>
        <ecNumber evidence="2">2.7.13.3</ecNumber>
    </recommendedName>
</protein>
<dbReference type="InterPro" id="IPR000014">
    <property type="entry name" value="PAS"/>
</dbReference>
<dbReference type="Gene3D" id="3.40.50.2300">
    <property type="match status" value="1"/>
</dbReference>
<dbReference type="InterPro" id="IPR011006">
    <property type="entry name" value="CheY-like_superfamily"/>
</dbReference>
<dbReference type="PROSITE" id="PS50109">
    <property type="entry name" value="HIS_KIN"/>
    <property type="match status" value="1"/>
</dbReference>
<dbReference type="EC" id="2.7.13.3" evidence="2"/>
<dbReference type="SUPFAM" id="SSF52172">
    <property type="entry name" value="CheY-like"/>
    <property type="match status" value="1"/>
</dbReference>
<evidence type="ECO:0000259" key="7">
    <source>
        <dbReference type="PROSITE" id="PS50113"/>
    </source>
</evidence>
<evidence type="ECO:0000259" key="4">
    <source>
        <dbReference type="PROSITE" id="PS50109"/>
    </source>
</evidence>
<keyword evidence="3" id="KW-0597">Phosphoprotein</keyword>
<comment type="catalytic activity">
    <reaction evidence="1">
        <text>ATP + protein L-histidine = ADP + protein N-phospho-L-histidine.</text>
        <dbReference type="EC" id="2.7.13.3"/>
    </reaction>
</comment>
<organism evidence="8 9">
    <name type="scientific">Lysobacter auxotrophicus</name>
    <dbReference type="NCBI Taxonomy" id="2992573"/>
    <lineage>
        <taxon>Bacteria</taxon>
        <taxon>Pseudomonadati</taxon>
        <taxon>Pseudomonadota</taxon>
        <taxon>Gammaproteobacteria</taxon>
        <taxon>Lysobacterales</taxon>
        <taxon>Lysobacteraceae</taxon>
        <taxon>Lysobacter</taxon>
    </lineage>
</organism>
<accession>A0ABN6UKG9</accession>
<dbReference type="PRINTS" id="PR00344">
    <property type="entry name" value="BCTRLSENSOR"/>
</dbReference>
<dbReference type="InterPro" id="IPR005467">
    <property type="entry name" value="His_kinase_dom"/>
</dbReference>
<sequence length="517" mass="56168">MLTQIVEQSRIGIIVTSVSGDQPILYANQAFADLTGYGLDEVMGRNCRFLQGADTAPESVAELRDAIGQGRTVVIELLNYRKDGSAFWNQLHVHPILGTDGRPEYLLGYQRDVTQRRHLEERLQQVRRLEALGVLTGGIAHEFNNLLQVMTSTLDVLEVHAGLSGEDALPMTTPIDNGRAAIARVEALTSQLQTFARGKTGATAVAKVNEVVDSLREILRRALGEAVQVEFDLEATVGSCCIDRVLAETCLVNIAINAREAMVDRAERRLLIRTGRCDVEGEQAQAFRIEAGAYFTIELIDTGRGMDAATLERALDPFFSTKGTRGVGLGLSTAYGFARQSGGTLTLDSQPGKGTRVTLLLPAVSPEPEAVEIADEPQPAQRSINVLLVDDREDLALIVREMLRFEGFEVTAANDAAQALAMLESGAAFDLLLSDVVMPGELDGIALAQRVRDRFPQTRILLMSGFTGRELGPDALEFDLIAKPFRLPELLSRIRAAVAAGRVVRPANRLDPTPETA</sequence>
<dbReference type="Pfam" id="PF13426">
    <property type="entry name" value="PAS_9"/>
    <property type="match status" value="1"/>
</dbReference>
<dbReference type="PROSITE" id="PS50110">
    <property type="entry name" value="RESPONSE_REGULATORY"/>
    <property type="match status" value="1"/>
</dbReference>
<evidence type="ECO:0000313" key="8">
    <source>
        <dbReference type="EMBL" id="BDU16620.1"/>
    </source>
</evidence>
<dbReference type="PROSITE" id="PS50112">
    <property type="entry name" value="PAS"/>
    <property type="match status" value="1"/>
</dbReference>
<evidence type="ECO:0000259" key="5">
    <source>
        <dbReference type="PROSITE" id="PS50110"/>
    </source>
</evidence>
<dbReference type="SMART" id="SM00387">
    <property type="entry name" value="HATPase_c"/>
    <property type="match status" value="1"/>
</dbReference>
<feature type="domain" description="Histidine kinase" evidence="4">
    <location>
        <begin position="138"/>
        <end position="365"/>
    </location>
</feature>
<feature type="domain" description="PAC" evidence="7">
    <location>
        <begin position="71"/>
        <end position="125"/>
    </location>
</feature>
<dbReference type="NCBIfam" id="TIGR00229">
    <property type="entry name" value="sensory_box"/>
    <property type="match status" value="1"/>
</dbReference>
<dbReference type="InterPro" id="IPR000700">
    <property type="entry name" value="PAS-assoc_C"/>
</dbReference>
<dbReference type="SMART" id="SM00448">
    <property type="entry name" value="REC"/>
    <property type="match status" value="1"/>
</dbReference>
<feature type="modified residue" description="4-aspartylphosphate" evidence="3">
    <location>
        <position position="435"/>
    </location>
</feature>
<evidence type="ECO:0000256" key="3">
    <source>
        <dbReference type="PROSITE-ProRule" id="PRU00169"/>
    </source>
</evidence>
<dbReference type="CDD" id="cd00130">
    <property type="entry name" value="PAS"/>
    <property type="match status" value="1"/>
</dbReference>
<reference evidence="8 9" key="1">
    <citation type="journal article" date="2023" name="Int. J. Syst. Evol. Microbiol.">
        <title>Physiological and genomic analyses of cobalamin (vitamin B12)-auxotrophy of Lysobacter auxotrophicus sp. nov., a methionine-auxotrophic chitinolytic bacterium isolated from chitin-treated soil.</title>
        <authorList>
            <person name="Saito A."/>
            <person name="Dohra H."/>
            <person name="Hamada M."/>
            <person name="Moriuchi R."/>
            <person name="Kotsuchibashi Y."/>
            <person name="Mori K."/>
        </authorList>
    </citation>
    <scope>NUCLEOTIDE SEQUENCE [LARGE SCALE GENOMIC DNA]</scope>
    <source>
        <strain evidence="8 9">5-21a</strain>
    </source>
</reference>
<evidence type="ECO:0000313" key="9">
    <source>
        <dbReference type="Proteomes" id="UP001317822"/>
    </source>
</evidence>
<dbReference type="InterPro" id="IPR001610">
    <property type="entry name" value="PAC"/>
</dbReference>
<dbReference type="InterPro" id="IPR004358">
    <property type="entry name" value="Sig_transdc_His_kin-like_C"/>
</dbReference>
<dbReference type="Gene3D" id="1.10.287.130">
    <property type="match status" value="1"/>
</dbReference>
<gene>
    <name evidence="8" type="ORF">LA521A_18210</name>
</gene>
<dbReference type="PROSITE" id="PS50113">
    <property type="entry name" value="PAC"/>
    <property type="match status" value="1"/>
</dbReference>